<dbReference type="Proteomes" id="UP000188559">
    <property type="component" value="Unassembled WGS sequence"/>
</dbReference>
<dbReference type="InterPro" id="IPR050643">
    <property type="entry name" value="Periplasmic_pilus_chap"/>
</dbReference>
<evidence type="ECO:0000313" key="13">
    <source>
        <dbReference type="Proteomes" id="UP000188559"/>
    </source>
</evidence>
<name>A0A1V2JH25_PSEAZ</name>
<sequence>MVCSTKARRYLGLLLAALLPGAPVTVDAGVIINGTRHIYPERQAEITIQLTNEDAAAPRLVQAWVEPADRRTGPEDSHVPFSLSPPVFRIDAGKGHAMRLVYSRELLPKDRETLFWLNVLEVPPRFHSSAPLDDEQANQLRFAFRIRTKVFFRPDQLPGKPDDAPRQLRWSLYKTARGQGLEVHNPSAFHVTFKEVALALGPRADARLLRGDTGMVAPGDTLRLVVHEAAPHIPADAQVHFQYINDYGAFSPPQRAALRL</sequence>
<evidence type="ECO:0000256" key="5">
    <source>
        <dbReference type="ARBA" id="ARBA00022764"/>
    </source>
</evidence>
<dbReference type="SUPFAM" id="SSF49584">
    <property type="entry name" value="Periplasmic chaperone C-domain"/>
    <property type="match status" value="1"/>
</dbReference>
<dbReference type="InterPro" id="IPR013783">
    <property type="entry name" value="Ig-like_fold"/>
</dbReference>
<feature type="domain" description="Pili assembly chaperone C-terminal" evidence="11">
    <location>
        <begin position="183"/>
        <end position="250"/>
    </location>
</feature>
<feature type="chain" id="PRO_5010729432" evidence="9">
    <location>
        <begin position="29"/>
        <end position="260"/>
    </location>
</feature>
<keyword evidence="13" id="KW-1185">Reference proteome</keyword>
<keyword evidence="3" id="KW-1029">Fimbrium biogenesis</keyword>
<comment type="caution">
    <text evidence="12">The sequence shown here is derived from an EMBL/GenBank/DDBJ whole genome shotgun (WGS) entry which is preliminary data.</text>
</comment>
<evidence type="ECO:0000256" key="4">
    <source>
        <dbReference type="ARBA" id="ARBA00022729"/>
    </source>
</evidence>
<dbReference type="GO" id="GO:0071555">
    <property type="term" value="P:cell wall organization"/>
    <property type="evidence" value="ECO:0007669"/>
    <property type="project" value="InterPro"/>
</dbReference>
<evidence type="ECO:0000259" key="11">
    <source>
        <dbReference type="Pfam" id="PF02753"/>
    </source>
</evidence>
<evidence type="ECO:0000256" key="7">
    <source>
        <dbReference type="ARBA" id="ARBA00023319"/>
    </source>
</evidence>
<dbReference type="Pfam" id="PF02753">
    <property type="entry name" value="PapD_C"/>
    <property type="match status" value="1"/>
</dbReference>
<dbReference type="PANTHER" id="PTHR30251">
    <property type="entry name" value="PILUS ASSEMBLY CHAPERONE"/>
    <property type="match status" value="1"/>
</dbReference>
<gene>
    <name evidence="12" type="ORF">BLL37_15410</name>
</gene>
<dbReference type="InterPro" id="IPR008962">
    <property type="entry name" value="PapD-like_sf"/>
</dbReference>
<comment type="subcellular location">
    <subcellularLocation>
        <location evidence="1 8">Periplasm</location>
    </subcellularLocation>
</comment>
<evidence type="ECO:0000256" key="2">
    <source>
        <dbReference type="ARBA" id="ARBA00007399"/>
    </source>
</evidence>
<dbReference type="InterPro" id="IPR001829">
    <property type="entry name" value="Pili_assmbl_chaperone_bac"/>
</dbReference>
<dbReference type="Gene3D" id="2.60.40.10">
    <property type="entry name" value="Immunoglobulins"/>
    <property type="match status" value="2"/>
</dbReference>
<feature type="domain" description="Pili assembly chaperone N-terminal" evidence="10">
    <location>
        <begin position="29"/>
        <end position="157"/>
    </location>
</feature>
<dbReference type="RefSeq" id="WP_071495563.1">
    <property type="nucleotide sequence ID" value="NZ_LT629702.1"/>
</dbReference>
<dbReference type="OrthoDB" id="9131059at2"/>
<dbReference type="Pfam" id="PF00345">
    <property type="entry name" value="PapD_N"/>
    <property type="match status" value="1"/>
</dbReference>
<evidence type="ECO:0000259" key="10">
    <source>
        <dbReference type="Pfam" id="PF00345"/>
    </source>
</evidence>
<evidence type="ECO:0000256" key="8">
    <source>
        <dbReference type="RuleBase" id="RU003918"/>
    </source>
</evidence>
<dbReference type="GeneID" id="57373848"/>
<accession>A0A1V2JH25</accession>
<protein>
    <submittedName>
        <fullName evidence="12">Phytochrome sensor protein</fullName>
    </submittedName>
</protein>
<dbReference type="AlphaFoldDB" id="A0A1V2JH25"/>
<keyword evidence="7" id="KW-0393">Immunoglobulin domain</keyword>
<dbReference type="InterPro" id="IPR016147">
    <property type="entry name" value="Pili_assmbl_chaperone_N"/>
</dbReference>
<feature type="signal peptide" evidence="9">
    <location>
        <begin position="1"/>
        <end position="28"/>
    </location>
</feature>
<dbReference type="SUPFAM" id="SSF49354">
    <property type="entry name" value="PapD-like"/>
    <property type="match status" value="1"/>
</dbReference>
<dbReference type="InterPro" id="IPR018046">
    <property type="entry name" value="Pili_assmbl_chaperone_CS"/>
</dbReference>
<keyword evidence="5" id="KW-0574">Periplasm</keyword>
<evidence type="ECO:0000256" key="3">
    <source>
        <dbReference type="ARBA" id="ARBA00022558"/>
    </source>
</evidence>
<keyword evidence="6 8" id="KW-0143">Chaperone</keyword>
<dbReference type="InterPro" id="IPR016148">
    <property type="entry name" value="Pili_assmbl_chaperone_C"/>
</dbReference>
<evidence type="ECO:0000256" key="9">
    <source>
        <dbReference type="SAM" id="SignalP"/>
    </source>
</evidence>
<proteinExistence type="inferred from homology"/>
<dbReference type="GO" id="GO:0030288">
    <property type="term" value="C:outer membrane-bounded periplasmic space"/>
    <property type="evidence" value="ECO:0007669"/>
    <property type="project" value="InterPro"/>
</dbReference>
<evidence type="ECO:0000256" key="1">
    <source>
        <dbReference type="ARBA" id="ARBA00004418"/>
    </source>
</evidence>
<dbReference type="EMBL" id="MNPV01000004">
    <property type="protein sequence ID" value="ONH44707.1"/>
    <property type="molecule type" value="Genomic_DNA"/>
</dbReference>
<reference evidence="12 13" key="1">
    <citation type="submission" date="2016-10" db="EMBL/GenBank/DDBJ databases">
        <title>Pseudomonas lactis sp. nov. and Pseudomonas paralactis sp. nov., isolated from bovine raw milk.</title>
        <authorList>
            <person name="Von Neubeck M."/>
            <person name="Huptas C."/>
            <person name="Glueck C."/>
            <person name="Krewinkel M."/>
            <person name="Stoeckel M."/>
            <person name="Stressler T."/>
            <person name="Fischer L."/>
            <person name="Hinrichs J."/>
            <person name="Scherer S."/>
            <person name="Wenning M."/>
        </authorList>
    </citation>
    <scope>NUCLEOTIDE SEQUENCE [LARGE SCALE GENOMIC DNA]</scope>
    <source>
        <strain evidence="12 13">DSM 18862</strain>
    </source>
</reference>
<evidence type="ECO:0000313" key="12">
    <source>
        <dbReference type="EMBL" id="ONH44707.1"/>
    </source>
</evidence>
<dbReference type="PANTHER" id="PTHR30251:SF2">
    <property type="entry name" value="FIMBRIAL CHAPERONE YADV-RELATED"/>
    <property type="match status" value="1"/>
</dbReference>
<dbReference type="PRINTS" id="PR00969">
    <property type="entry name" value="CHAPERONPILI"/>
</dbReference>
<organism evidence="12 13">
    <name type="scientific">Pseudomonas azotoformans</name>
    <dbReference type="NCBI Taxonomy" id="47878"/>
    <lineage>
        <taxon>Bacteria</taxon>
        <taxon>Pseudomonadati</taxon>
        <taxon>Pseudomonadota</taxon>
        <taxon>Gammaproteobacteria</taxon>
        <taxon>Pseudomonadales</taxon>
        <taxon>Pseudomonadaceae</taxon>
        <taxon>Pseudomonas</taxon>
    </lineage>
</organism>
<comment type="similarity">
    <text evidence="2 8">Belongs to the periplasmic pilus chaperone family.</text>
</comment>
<dbReference type="PROSITE" id="PS00635">
    <property type="entry name" value="PILI_CHAPERONE"/>
    <property type="match status" value="1"/>
</dbReference>
<dbReference type="InterPro" id="IPR036316">
    <property type="entry name" value="Pili_assmbl_chap_C_dom_sf"/>
</dbReference>
<evidence type="ECO:0000256" key="6">
    <source>
        <dbReference type="ARBA" id="ARBA00023186"/>
    </source>
</evidence>
<keyword evidence="4 9" id="KW-0732">Signal</keyword>